<evidence type="ECO:0000313" key="3">
    <source>
        <dbReference type="Proteomes" id="UP000054549"/>
    </source>
</evidence>
<evidence type="ECO:0000313" key="2">
    <source>
        <dbReference type="EMBL" id="KIL60016.1"/>
    </source>
</evidence>
<sequence>MITSCRHNFYGRSRFSSILFYLHAVVHLLMYFLLFLFLYFTLRGHLPIILSPFTLLLPPPATFIVSLTAYTFFLNRSVIVPFFHPFLHPLFVSTAGFLFALRLLLYPLGLVIGVFFVVAGRYL</sequence>
<dbReference type="AlphaFoldDB" id="A0A0C2WTG2"/>
<dbReference type="EMBL" id="KN818306">
    <property type="protein sequence ID" value="KIL60016.1"/>
    <property type="molecule type" value="Genomic_DNA"/>
</dbReference>
<gene>
    <name evidence="2" type="ORF">M378DRAFT_960566</name>
</gene>
<keyword evidence="1" id="KW-0812">Transmembrane</keyword>
<accession>A0A0C2WTG2</accession>
<keyword evidence="1" id="KW-1133">Transmembrane helix</keyword>
<protein>
    <submittedName>
        <fullName evidence="2">Uncharacterized protein</fullName>
    </submittedName>
</protein>
<organism evidence="2 3">
    <name type="scientific">Amanita muscaria (strain Koide BX008)</name>
    <dbReference type="NCBI Taxonomy" id="946122"/>
    <lineage>
        <taxon>Eukaryota</taxon>
        <taxon>Fungi</taxon>
        <taxon>Dikarya</taxon>
        <taxon>Basidiomycota</taxon>
        <taxon>Agaricomycotina</taxon>
        <taxon>Agaricomycetes</taxon>
        <taxon>Agaricomycetidae</taxon>
        <taxon>Agaricales</taxon>
        <taxon>Pluteineae</taxon>
        <taxon>Amanitaceae</taxon>
        <taxon>Amanita</taxon>
    </lineage>
</organism>
<feature type="transmembrane region" description="Helical" evidence="1">
    <location>
        <begin position="53"/>
        <end position="74"/>
    </location>
</feature>
<dbReference type="InParanoid" id="A0A0C2WTG2"/>
<keyword evidence="1" id="KW-0472">Membrane</keyword>
<dbReference type="Proteomes" id="UP000054549">
    <property type="component" value="Unassembled WGS sequence"/>
</dbReference>
<feature type="transmembrane region" description="Helical" evidence="1">
    <location>
        <begin position="18"/>
        <end position="41"/>
    </location>
</feature>
<evidence type="ECO:0000256" key="1">
    <source>
        <dbReference type="SAM" id="Phobius"/>
    </source>
</evidence>
<proteinExistence type="predicted"/>
<name>A0A0C2WTG2_AMAMK</name>
<feature type="transmembrane region" description="Helical" evidence="1">
    <location>
        <begin position="94"/>
        <end position="119"/>
    </location>
</feature>
<reference evidence="2 3" key="1">
    <citation type="submission" date="2014-04" db="EMBL/GenBank/DDBJ databases">
        <title>Evolutionary Origins and Diversification of the Mycorrhizal Mutualists.</title>
        <authorList>
            <consortium name="DOE Joint Genome Institute"/>
            <consortium name="Mycorrhizal Genomics Consortium"/>
            <person name="Kohler A."/>
            <person name="Kuo A."/>
            <person name="Nagy L.G."/>
            <person name="Floudas D."/>
            <person name="Copeland A."/>
            <person name="Barry K.W."/>
            <person name="Cichocki N."/>
            <person name="Veneault-Fourrey C."/>
            <person name="LaButti K."/>
            <person name="Lindquist E.A."/>
            <person name="Lipzen A."/>
            <person name="Lundell T."/>
            <person name="Morin E."/>
            <person name="Murat C."/>
            <person name="Riley R."/>
            <person name="Ohm R."/>
            <person name="Sun H."/>
            <person name="Tunlid A."/>
            <person name="Henrissat B."/>
            <person name="Grigoriev I.V."/>
            <person name="Hibbett D.S."/>
            <person name="Martin F."/>
        </authorList>
    </citation>
    <scope>NUCLEOTIDE SEQUENCE [LARGE SCALE GENOMIC DNA]</scope>
    <source>
        <strain evidence="2 3">Koide BX008</strain>
    </source>
</reference>
<dbReference type="HOGENOM" id="CLU_2014691_0_0_1"/>
<keyword evidence="3" id="KW-1185">Reference proteome</keyword>